<dbReference type="GO" id="GO:0006887">
    <property type="term" value="P:exocytosis"/>
    <property type="evidence" value="ECO:0007669"/>
    <property type="project" value="UniProtKB-KW"/>
</dbReference>
<comment type="function">
    <text evidence="3">Component of the exocyst complex.</text>
</comment>
<dbReference type="AlphaFoldDB" id="A0AAN9X733"/>
<gene>
    <name evidence="6" type="ORF">VNO78_31314</name>
</gene>
<dbReference type="InterPro" id="IPR046364">
    <property type="entry name" value="Exo70_C"/>
</dbReference>
<dbReference type="Proteomes" id="UP001386955">
    <property type="component" value="Unassembled WGS sequence"/>
</dbReference>
<dbReference type="SUPFAM" id="SSF74788">
    <property type="entry name" value="Cullin repeat-like"/>
    <property type="match status" value="1"/>
</dbReference>
<keyword evidence="3" id="KW-0653">Protein transport</keyword>
<comment type="similarity">
    <text evidence="1 3">Belongs to the EXO70 family.</text>
</comment>
<dbReference type="GO" id="GO:0000145">
    <property type="term" value="C:exocyst"/>
    <property type="evidence" value="ECO:0007669"/>
    <property type="project" value="InterPro"/>
</dbReference>
<name>A0AAN9X733_PSOTE</name>
<organism evidence="6 7">
    <name type="scientific">Psophocarpus tetragonolobus</name>
    <name type="common">Winged bean</name>
    <name type="synonym">Dolichos tetragonolobus</name>
    <dbReference type="NCBI Taxonomy" id="3891"/>
    <lineage>
        <taxon>Eukaryota</taxon>
        <taxon>Viridiplantae</taxon>
        <taxon>Streptophyta</taxon>
        <taxon>Embryophyta</taxon>
        <taxon>Tracheophyta</taxon>
        <taxon>Spermatophyta</taxon>
        <taxon>Magnoliopsida</taxon>
        <taxon>eudicotyledons</taxon>
        <taxon>Gunneridae</taxon>
        <taxon>Pentapetalae</taxon>
        <taxon>rosids</taxon>
        <taxon>fabids</taxon>
        <taxon>Fabales</taxon>
        <taxon>Fabaceae</taxon>
        <taxon>Papilionoideae</taxon>
        <taxon>50 kb inversion clade</taxon>
        <taxon>NPAAA clade</taxon>
        <taxon>indigoferoid/millettioid clade</taxon>
        <taxon>Phaseoleae</taxon>
        <taxon>Psophocarpus</taxon>
    </lineage>
</organism>
<dbReference type="EMBL" id="JAYMYS010000008">
    <property type="protein sequence ID" value="KAK7385588.1"/>
    <property type="molecule type" value="Genomic_DNA"/>
</dbReference>
<dbReference type="PANTHER" id="PTHR12542:SF180">
    <property type="entry name" value="EXOCYST SUBUNIT EXO70 FAMILY PROTEIN"/>
    <property type="match status" value="1"/>
</dbReference>
<keyword evidence="4" id="KW-1133">Transmembrane helix</keyword>
<protein>
    <recommendedName>
        <fullName evidence="3">Exocyst subunit Exo70 family protein</fullName>
    </recommendedName>
</protein>
<keyword evidence="2 3" id="KW-0813">Transport</keyword>
<proteinExistence type="inferred from homology"/>
<dbReference type="Pfam" id="PF03081">
    <property type="entry name" value="Exo70_C"/>
    <property type="match status" value="1"/>
</dbReference>
<keyword evidence="4" id="KW-0812">Transmembrane</keyword>
<evidence type="ECO:0000256" key="2">
    <source>
        <dbReference type="ARBA" id="ARBA00022448"/>
    </source>
</evidence>
<dbReference type="InterPro" id="IPR016159">
    <property type="entry name" value="Cullin_repeat-like_dom_sf"/>
</dbReference>
<dbReference type="Gene3D" id="1.20.1280.170">
    <property type="entry name" value="Exocyst complex component Exo70"/>
    <property type="match status" value="1"/>
</dbReference>
<evidence type="ECO:0000256" key="1">
    <source>
        <dbReference type="ARBA" id="ARBA00006756"/>
    </source>
</evidence>
<dbReference type="InterPro" id="IPR004140">
    <property type="entry name" value="Exo70"/>
</dbReference>
<dbReference type="GO" id="GO:0005546">
    <property type="term" value="F:phosphatidylinositol-4,5-bisphosphate binding"/>
    <property type="evidence" value="ECO:0007669"/>
    <property type="project" value="InterPro"/>
</dbReference>
<feature type="transmembrane region" description="Helical" evidence="4">
    <location>
        <begin position="9"/>
        <end position="32"/>
    </location>
</feature>
<comment type="caution">
    <text evidence="6">The sequence shown here is derived from an EMBL/GenBank/DDBJ whole genome shotgun (WGS) entry which is preliminary data.</text>
</comment>
<evidence type="ECO:0000259" key="5">
    <source>
        <dbReference type="Pfam" id="PF03081"/>
    </source>
</evidence>
<evidence type="ECO:0000256" key="4">
    <source>
        <dbReference type="SAM" id="Phobius"/>
    </source>
</evidence>
<dbReference type="GO" id="GO:0015031">
    <property type="term" value="P:protein transport"/>
    <property type="evidence" value="ECO:0007669"/>
    <property type="project" value="UniProtKB-KW"/>
</dbReference>
<keyword evidence="3" id="KW-0268">Exocytosis</keyword>
<reference evidence="6 7" key="1">
    <citation type="submission" date="2024-01" db="EMBL/GenBank/DDBJ databases">
        <title>The genomes of 5 underutilized Papilionoideae crops provide insights into root nodulation and disease resistanc.</title>
        <authorList>
            <person name="Jiang F."/>
        </authorList>
    </citation>
    <scope>NUCLEOTIDE SEQUENCE [LARGE SCALE GENOMIC DNA]</scope>
    <source>
        <strain evidence="6">DUOXIRENSHENG_FW03</strain>
        <tissue evidence="6">Leaves</tissue>
    </source>
</reference>
<evidence type="ECO:0000313" key="6">
    <source>
        <dbReference type="EMBL" id="KAK7385588.1"/>
    </source>
</evidence>
<sequence>MSVITLRRLLLVIGFVKLFFCVVLRILVYVYWIKQFWMFTKTAAFNRLTAVIESVSKDGPKTVITPHNSATVAVWRFVGFVSSIYLESGPCSRYLFTVFLVSSSAFGLCMQRVCQQSTSFRFKAHSAFLVLTITSVYSYFADKAVTGKPDAHSLISCAAFAIIETIVQRNLQLYKKSWNKVVEFLKLEKECVEPGTNAQSMKDSLDLFNMHFEEICNTQSTWFTTNIQLIADIIITLQDMLLPLYGIFIGKFQDVVGKQAHKYIKYGIFGIQDQLNDLFLGTMPMNNKFQDKGTRLKLLETRRLNRRRNT</sequence>
<evidence type="ECO:0000313" key="7">
    <source>
        <dbReference type="Proteomes" id="UP001386955"/>
    </source>
</evidence>
<keyword evidence="7" id="KW-1185">Reference proteome</keyword>
<evidence type="ECO:0000256" key="3">
    <source>
        <dbReference type="RuleBase" id="RU365026"/>
    </source>
</evidence>
<accession>A0AAN9X733</accession>
<feature type="domain" description="Exocyst complex subunit Exo70 C-terminal" evidence="5">
    <location>
        <begin position="144"/>
        <end position="277"/>
    </location>
</feature>
<dbReference type="PANTHER" id="PTHR12542">
    <property type="entry name" value="EXOCYST COMPLEX PROTEIN EXO70"/>
    <property type="match status" value="1"/>
</dbReference>
<keyword evidence="4" id="KW-0472">Membrane</keyword>